<protein>
    <submittedName>
        <fullName evidence="4">NADPH-dependent F420 reductase</fullName>
    </submittedName>
</protein>
<evidence type="ECO:0000313" key="5">
    <source>
        <dbReference type="Proteomes" id="UP000199426"/>
    </source>
</evidence>
<dbReference type="Gene3D" id="3.40.50.720">
    <property type="entry name" value="NAD(P)-binding Rossmann-like Domain"/>
    <property type="match status" value="1"/>
</dbReference>
<dbReference type="EMBL" id="UAWB01000002">
    <property type="protein sequence ID" value="SQB26876.1"/>
    <property type="molecule type" value="Genomic_DNA"/>
</dbReference>
<evidence type="ECO:0000313" key="6">
    <source>
        <dbReference type="Proteomes" id="UP000251670"/>
    </source>
</evidence>
<sequence>MKKTAVIGLGNMGKIIALNLIKNNQVVIVASRAIDDAISFSLKPEANNLAVAREIRDAIHEAEIIIPAIWFTGYKDFFAEYGSLLKNKIIIDISNPVIPDGRGGLKRVLEEGKSAGEINASILPKGAKLAKALGSLTAESFQTKANQNPEAILFYASDDLEIKNDIEEVIRSSGFRPVYIGGINKTIQMEVGGDCHEIHP</sequence>
<evidence type="ECO:0000256" key="1">
    <source>
        <dbReference type="ARBA" id="ARBA00023002"/>
    </source>
</evidence>
<gene>
    <name evidence="4" type="ORF">NCTC13492_00554</name>
    <name evidence="3" type="ORF">SAMN05421542_1014</name>
</gene>
<dbReference type="InterPro" id="IPR028939">
    <property type="entry name" value="P5C_Rdtase_cat_N"/>
</dbReference>
<keyword evidence="1" id="KW-0560">Oxidoreductase</keyword>
<dbReference type="STRING" id="445960.SAMN05421542_1014"/>
<name>A0A2X2VD09_CHRJE</name>
<dbReference type="Proteomes" id="UP000199426">
    <property type="component" value="Unassembled WGS sequence"/>
</dbReference>
<dbReference type="AlphaFoldDB" id="A0A2X2VD09"/>
<dbReference type="InterPro" id="IPR051267">
    <property type="entry name" value="STEAP_metalloreductase"/>
</dbReference>
<dbReference type="GO" id="GO:0016491">
    <property type="term" value="F:oxidoreductase activity"/>
    <property type="evidence" value="ECO:0007669"/>
    <property type="project" value="UniProtKB-KW"/>
</dbReference>
<proteinExistence type="predicted"/>
<dbReference type="Pfam" id="PF03807">
    <property type="entry name" value="F420_oxidored"/>
    <property type="match status" value="1"/>
</dbReference>
<dbReference type="OrthoDB" id="663900at2"/>
<evidence type="ECO:0000259" key="2">
    <source>
        <dbReference type="Pfam" id="PF03807"/>
    </source>
</evidence>
<dbReference type="InterPro" id="IPR036291">
    <property type="entry name" value="NAD(P)-bd_dom_sf"/>
</dbReference>
<dbReference type="PANTHER" id="PTHR14239">
    <property type="entry name" value="DUDULIN-RELATED"/>
    <property type="match status" value="1"/>
</dbReference>
<dbReference type="RefSeq" id="WP_089734119.1">
    <property type="nucleotide sequence ID" value="NZ_FNEG01000001.1"/>
</dbReference>
<dbReference type="PANTHER" id="PTHR14239:SF10">
    <property type="entry name" value="REDUCTASE"/>
    <property type="match status" value="1"/>
</dbReference>
<reference evidence="3 5" key="1">
    <citation type="submission" date="2016-10" db="EMBL/GenBank/DDBJ databases">
        <authorList>
            <person name="Varghese N."/>
            <person name="Submissions S."/>
        </authorList>
    </citation>
    <scope>NUCLEOTIDE SEQUENCE [LARGE SCALE GENOMIC DNA]</scope>
    <source>
        <strain evidence="3 5">DSM 19299</strain>
    </source>
</reference>
<evidence type="ECO:0000313" key="3">
    <source>
        <dbReference type="EMBL" id="SDI37556.1"/>
    </source>
</evidence>
<organism evidence="4 6">
    <name type="scientific">Chryseobacterium jejuense</name>
    <dbReference type="NCBI Taxonomy" id="445960"/>
    <lineage>
        <taxon>Bacteria</taxon>
        <taxon>Pseudomonadati</taxon>
        <taxon>Bacteroidota</taxon>
        <taxon>Flavobacteriia</taxon>
        <taxon>Flavobacteriales</taxon>
        <taxon>Weeksellaceae</taxon>
        <taxon>Chryseobacterium group</taxon>
        <taxon>Chryseobacterium</taxon>
    </lineage>
</organism>
<accession>A0A2X2VD09</accession>
<evidence type="ECO:0000313" key="4">
    <source>
        <dbReference type="EMBL" id="SQB26876.1"/>
    </source>
</evidence>
<dbReference type="Proteomes" id="UP000251670">
    <property type="component" value="Unassembled WGS sequence"/>
</dbReference>
<keyword evidence="5" id="KW-1185">Reference proteome</keyword>
<feature type="domain" description="Pyrroline-5-carboxylate reductase catalytic N-terminal" evidence="2">
    <location>
        <begin position="4"/>
        <end position="96"/>
    </location>
</feature>
<dbReference type="SUPFAM" id="SSF51735">
    <property type="entry name" value="NAD(P)-binding Rossmann-fold domains"/>
    <property type="match status" value="1"/>
</dbReference>
<dbReference type="EMBL" id="FNEG01000001">
    <property type="protein sequence ID" value="SDI37556.1"/>
    <property type="molecule type" value="Genomic_DNA"/>
</dbReference>
<reference evidence="4 6" key="2">
    <citation type="submission" date="2018-06" db="EMBL/GenBank/DDBJ databases">
        <authorList>
            <consortium name="Pathogen Informatics"/>
            <person name="Doyle S."/>
        </authorList>
    </citation>
    <scope>NUCLEOTIDE SEQUENCE [LARGE SCALE GENOMIC DNA]</scope>
    <source>
        <strain evidence="4 6">NCTC13492</strain>
    </source>
</reference>